<dbReference type="OrthoDB" id="8238029at2"/>
<accession>A0A109JFG9</accession>
<evidence type="ECO:0000256" key="1">
    <source>
        <dbReference type="SAM" id="MobiDB-lite"/>
    </source>
</evidence>
<feature type="region of interest" description="Disordered" evidence="1">
    <location>
        <begin position="1"/>
        <end position="20"/>
    </location>
</feature>
<dbReference type="Pfam" id="PF12244">
    <property type="entry name" value="DUF3606"/>
    <property type="match status" value="1"/>
</dbReference>
<reference evidence="2 3" key="1">
    <citation type="submission" date="2015-11" db="EMBL/GenBank/DDBJ databases">
        <title>Draft Genome Sequence of the Strain BR 10423 (Rhizobium sp.) isolated from nodules of Mimosa pudica.</title>
        <authorList>
            <person name="Barauna A.C."/>
            <person name="Zilli J.E."/>
            <person name="Simoes-Araujo J.L."/>
            <person name="Reis V.M."/>
            <person name="James E.K."/>
            <person name="Reis F.B.Jr."/>
            <person name="Rouws L.F."/>
            <person name="Passos S.R."/>
            <person name="Gois S.R."/>
        </authorList>
    </citation>
    <scope>NUCLEOTIDE SEQUENCE [LARGE SCALE GENOMIC DNA]</scope>
    <source>
        <strain evidence="2 3">BR10423</strain>
    </source>
</reference>
<evidence type="ECO:0000313" key="2">
    <source>
        <dbReference type="EMBL" id="KWV47919.1"/>
    </source>
</evidence>
<name>A0A109JFG9_9HYPH</name>
<dbReference type="AlphaFoldDB" id="A0A109JFG9"/>
<dbReference type="EMBL" id="LNCD01000101">
    <property type="protein sequence ID" value="KWV47919.1"/>
    <property type="molecule type" value="Genomic_DNA"/>
</dbReference>
<proteinExistence type="predicted"/>
<gene>
    <name evidence="2" type="ORF">AS026_12645</name>
</gene>
<sequence length="60" mass="6692">MSDDKSKRGQVDRSRASASEPYEVAYFAKKHGISSEDAKRIIMRHGPDRDAADKAASRLK</sequence>
<protein>
    <recommendedName>
        <fullName evidence="4">DUF3606 domain-containing protein</fullName>
    </recommendedName>
</protein>
<feature type="compositionally biased region" description="Basic and acidic residues" evidence="1">
    <location>
        <begin position="1"/>
        <end position="15"/>
    </location>
</feature>
<comment type="caution">
    <text evidence="2">The sequence shown here is derived from an EMBL/GenBank/DDBJ whole genome shotgun (WGS) entry which is preliminary data.</text>
</comment>
<dbReference type="Proteomes" id="UP000068164">
    <property type="component" value="Unassembled WGS sequence"/>
</dbReference>
<organism evidence="2 3">
    <name type="scientific">Rhizobium altiplani</name>
    <dbReference type="NCBI Taxonomy" id="1864509"/>
    <lineage>
        <taxon>Bacteria</taxon>
        <taxon>Pseudomonadati</taxon>
        <taxon>Pseudomonadota</taxon>
        <taxon>Alphaproteobacteria</taxon>
        <taxon>Hyphomicrobiales</taxon>
        <taxon>Rhizobiaceae</taxon>
        <taxon>Rhizobium/Agrobacterium group</taxon>
        <taxon>Rhizobium</taxon>
    </lineage>
</organism>
<dbReference type="RefSeq" id="WP_029792717.1">
    <property type="nucleotide sequence ID" value="NZ_LNCD01000101.1"/>
</dbReference>
<dbReference type="InterPro" id="IPR022037">
    <property type="entry name" value="DUF3606"/>
</dbReference>
<keyword evidence="3" id="KW-1185">Reference proteome</keyword>
<evidence type="ECO:0000313" key="3">
    <source>
        <dbReference type="Proteomes" id="UP000068164"/>
    </source>
</evidence>
<evidence type="ECO:0008006" key="4">
    <source>
        <dbReference type="Google" id="ProtNLM"/>
    </source>
</evidence>